<dbReference type="GO" id="GO:0055085">
    <property type="term" value="P:transmembrane transport"/>
    <property type="evidence" value="ECO:0007669"/>
    <property type="project" value="UniProtKB-ARBA"/>
</dbReference>
<keyword evidence="3 5" id="KW-0067">ATP-binding</keyword>
<dbReference type="InterPro" id="IPR050319">
    <property type="entry name" value="ABC_transp_ATP-bind"/>
</dbReference>
<dbReference type="InterPro" id="IPR003593">
    <property type="entry name" value="AAA+_ATPase"/>
</dbReference>
<dbReference type="GO" id="GO:0005524">
    <property type="term" value="F:ATP binding"/>
    <property type="evidence" value="ECO:0007669"/>
    <property type="project" value="UniProtKB-KW"/>
</dbReference>
<dbReference type="PANTHER" id="PTHR43776:SF8">
    <property type="entry name" value="ABC TRANSPORTER, ATP-BINDING PROTEIN"/>
    <property type="match status" value="1"/>
</dbReference>
<proteinExistence type="predicted"/>
<dbReference type="PANTHER" id="PTHR43776">
    <property type="entry name" value="TRANSPORT ATP-BINDING PROTEIN"/>
    <property type="match status" value="1"/>
</dbReference>
<dbReference type="PROSITE" id="PS00211">
    <property type="entry name" value="ABC_TRANSPORTER_1"/>
    <property type="match status" value="1"/>
</dbReference>
<dbReference type="SMART" id="SM00382">
    <property type="entry name" value="AAA"/>
    <property type="match status" value="1"/>
</dbReference>
<dbReference type="GO" id="GO:0016887">
    <property type="term" value="F:ATP hydrolysis activity"/>
    <property type="evidence" value="ECO:0007669"/>
    <property type="project" value="InterPro"/>
</dbReference>
<gene>
    <name evidence="5" type="ORF">SPI02_00950</name>
</gene>
<accession>A0A239U3I7</accession>
<comment type="caution">
    <text evidence="5">The sequence shown here is derived from an EMBL/GenBank/DDBJ whole genome shotgun (WGS) entry which is preliminary data.</text>
</comment>
<evidence type="ECO:0000256" key="2">
    <source>
        <dbReference type="ARBA" id="ARBA00022741"/>
    </source>
</evidence>
<dbReference type="OrthoDB" id="9802264at2"/>
<keyword evidence="6" id="KW-1185">Reference proteome</keyword>
<name>A0A239U3I7_9STAP</name>
<dbReference type="SUPFAM" id="SSF52540">
    <property type="entry name" value="P-loop containing nucleoside triphosphate hydrolases"/>
    <property type="match status" value="1"/>
</dbReference>
<evidence type="ECO:0000313" key="6">
    <source>
        <dbReference type="Proteomes" id="UP000321736"/>
    </source>
</evidence>
<evidence type="ECO:0000256" key="1">
    <source>
        <dbReference type="ARBA" id="ARBA00022448"/>
    </source>
</evidence>
<dbReference type="Gene3D" id="3.40.50.300">
    <property type="entry name" value="P-loop containing nucleotide triphosphate hydrolases"/>
    <property type="match status" value="1"/>
</dbReference>
<keyword evidence="1" id="KW-0813">Transport</keyword>
<evidence type="ECO:0000256" key="3">
    <source>
        <dbReference type="ARBA" id="ARBA00022840"/>
    </source>
</evidence>
<dbReference type="Pfam" id="PF00005">
    <property type="entry name" value="ABC_tran"/>
    <property type="match status" value="1"/>
</dbReference>
<evidence type="ECO:0000259" key="4">
    <source>
        <dbReference type="PROSITE" id="PS50893"/>
    </source>
</evidence>
<evidence type="ECO:0000313" key="5">
    <source>
        <dbReference type="EMBL" id="GEP83510.1"/>
    </source>
</evidence>
<dbReference type="Proteomes" id="UP000321736">
    <property type="component" value="Unassembled WGS sequence"/>
</dbReference>
<dbReference type="InterPro" id="IPR027417">
    <property type="entry name" value="P-loop_NTPase"/>
</dbReference>
<protein>
    <submittedName>
        <fullName evidence="5">ABC transporter ATP-binding protein</fullName>
    </submittedName>
</protein>
<dbReference type="InterPro" id="IPR017871">
    <property type="entry name" value="ABC_transporter-like_CS"/>
</dbReference>
<dbReference type="AlphaFoldDB" id="A0A239U3I7"/>
<keyword evidence="2" id="KW-0547">Nucleotide-binding</keyword>
<sequence>MLKLKNVSFSYAEQPVLEHLNLAISAGELIGVIGESGSGKSTLMELILGELEPDEGIIDSNTQRILPIFQQASQSFNPRQRLKIALQEPLKYYANAEKSFDQIVLPLMEQLDLDKSLLNRYPGQVSGGQLQRFNVLRTVMLQPDILICDEITASLDVIAENKLIDILKQIHAEQQSTMIMISHDIAVLNQIVDRIIVLNKRTIVDDFKTQDLFSDERNDYTKALIDVYQE</sequence>
<dbReference type="RefSeq" id="WP_095105391.1">
    <property type="nucleotide sequence ID" value="NZ_BKAR01000001.1"/>
</dbReference>
<dbReference type="PROSITE" id="PS50893">
    <property type="entry name" value="ABC_TRANSPORTER_2"/>
    <property type="match status" value="1"/>
</dbReference>
<dbReference type="InterPro" id="IPR003439">
    <property type="entry name" value="ABC_transporter-like_ATP-bd"/>
</dbReference>
<feature type="domain" description="ABC transporter" evidence="4">
    <location>
        <begin position="2"/>
        <end position="225"/>
    </location>
</feature>
<organism evidence="5 6">
    <name type="scientific">Staphylococcus piscifermentans</name>
    <dbReference type="NCBI Taxonomy" id="70258"/>
    <lineage>
        <taxon>Bacteria</taxon>
        <taxon>Bacillati</taxon>
        <taxon>Bacillota</taxon>
        <taxon>Bacilli</taxon>
        <taxon>Bacillales</taxon>
        <taxon>Staphylococcaceae</taxon>
        <taxon>Staphylococcus</taxon>
    </lineage>
</organism>
<reference evidence="5 6" key="1">
    <citation type="submission" date="2019-07" db="EMBL/GenBank/DDBJ databases">
        <title>Whole genome shotgun sequence of Staphylococcus piscifermentans NBRC 109625.</title>
        <authorList>
            <person name="Hosoyama A."/>
            <person name="Uohara A."/>
            <person name="Ohji S."/>
            <person name="Ichikawa N."/>
        </authorList>
    </citation>
    <scope>NUCLEOTIDE SEQUENCE [LARGE SCALE GENOMIC DNA]</scope>
    <source>
        <strain evidence="5 6">NBRC 109625</strain>
    </source>
</reference>
<dbReference type="EMBL" id="BKAR01000001">
    <property type="protein sequence ID" value="GEP83510.1"/>
    <property type="molecule type" value="Genomic_DNA"/>
</dbReference>